<keyword evidence="8" id="KW-1133">Transmembrane helix</keyword>
<comment type="similarity">
    <text evidence="1 6">Belongs to the UDP-glycosyltransferase family.</text>
</comment>
<dbReference type="InterPro" id="IPR050271">
    <property type="entry name" value="UDP-glycosyltransferase"/>
</dbReference>
<feature type="region of interest" description="Disordered" evidence="7">
    <location>
        <begin position="514"/>
        <end position="544"/>
    </location>
</feature>
<keyword evidence="9" id="KW-0732">Signal</keyword>
<gene>
    <name evidence="10" type="ORF">BOKJ2_LOCUS9170</name>
</gene>
<feature type="signal peptide" evidence="9">
    <location>
        <begin position="1"/>
        <end position="16"/>
    </location>
</feature>
<organism evidence="10 11">
    <name type="scientific">Bursaphelenchus okinawaensis</name>
    <dbReference type="NCBI Taxonomy" id="465554"/>
    <lineage>
        <taxon>Eukaryota</taxon>
        <taxon>Metazoa</taxon>
        <taxon>Ecdysozoa</taxon>
        <taxon>Nematoda</taxon>
        <taxon>Chromadorea</taxon>
        <taxon>Rhabditida</taxon>
        <taxon>Tylenchina</taxon>
        <taxon>Tylenchomorpha</taxon>
        <taxon>Aphelenchoidea</taxon>
        <taxon>Aphelenchoididae</taxon>
        <taxon>Bursaphelenchus</taxon>
    </lineage>
</organism>
<dbReference type="AlphaFoldDB" id="A0A811KYH3"/>
<evidence type="ECO:0000256" key="4">
    <source>
        <dbReference type="ARBA" id="ARBA00022679"/>
    </source>
</evidence>
<dbReference type="SUPFAM" id="SSF53756">
    <property type="entry name" value="UDP-Glycosyltransferase/glycogen phosphorylase"/>
    <property type="match status" value="1"/>
</dbReference>
<dbReference type="FunFam" id="3.40.50.2000:FF:000021">
    <property type="entry name" value="UDP-glucuronosyltransferase"/>
    <property type="match status" value="1"/>
</dbReference>
<dbReference type="OrthoDB" id="5835829at2759"/>
<dbReference type="EMBL" id="CAJFCW020000004">
    <property type="protein sequence ID" value="CAG9114258.1"/>
    <property type="molecule type" value="Genomic_DNA"/>
</dbReference>
<evidence type="ECO:0000256" key="1">
    <source>
        <dbReference type="ARBA" id="ARBA00009995"/>
    </source>
</evidence>
<reference evidence="10" key="1">
    <citation type="submission" date="2020-09" db="EMBL/GenBank/DDBJ databases">
        <authorList>
            <person name="Kikuchi T."/>
        </authorList>
    </citation>
    <scope>NUCLEOTIDE SEQUENCE</scope>
    <source>
        <strain evidence="10">SH1</strain>
    </source>
</reference>
<keyword evidence="11" id="KW-1185">Reference proteome</keyword>
<keyword evidence="8" id="KW-0472">Membrane</keyword>
<dbReference type="Gene3D" id="3.40.50.2000">
    <property type="entry name" value="Glycogen Phosphorylase B"/>
    <property type="match status" value="1"/>
</dbReference>
<sequence length="544" mass="62837">MKLMYIFLLLITCAECYNYIFVATNVGRSHVAYIERIANVLHERKHRIDFVFAPTNNFTTFTSSVLNVTKLEMPRLNETTELFLGSNLYDFAFTNQSLADRQLGPIISMFMTYCEDLLANKTLKRMFEENKYDGLFVESIDTCAVALSDIYNVSLFIMSAMPFSETLAYSLGIPYNPSVLPLTRLAPPNGIESFYDRLTNIFLYHVATLYVHFKFKRFYGDHIPTTDTLHRRAPLILVNSNEYVDYPKVFGAKQVNVGGLGHNPLEIKLEKKIEKIFNASKKGVIYFSFGTVTDYTKMPKEVADNVVKTVKLLPDYEFIWSFSAKIDHDAPNLHTFAWVDQNAILNHPKTKAFITHCGLNSLNEAAFAGVPMVSIPLFSDQTHNNYIVVQKEIGVYLDKFHIYDIILKDALKKVLYNETIRQNSKDLKDLLSGISPKQRIYEAVERATRFPKIYEKLKLPASEMSWFFYFAVDFFLIVFLIAVIVITALGLALYYTCPCGCKKFKTWYQNWQTRDDDDGDDNDDQNKPKRKSKKFYQPMDKKRR</sequence>
<dbReference type="Pfam" id="PF00201">
    <property type="entry name" value="UDPGT"/>
    <property type="match status" value="1"/>
</dbReference>
<dbReference type="CDD" id="cd03784">
    <property type="entry name" value="GT1_Gtf-like"/>
    <property type="match status" value="1"/>
</dbReference>
<dbReference type="PROSITE" id="PS00375">
    <property type="entry name" value="UDPGT"/>
    <property type="match status" value="1"/>
</dbReference>
<evidence type="ECO:0000256" key="3">
    <source>
        <dbReference type="ARBA" id="ARBA00022676"/>
    </source>
</evidence>
<comment type="caution">
    <text evidence="10">The sequence shown here is derived from an EMBL/GenBank/DDBJ whole genome shotgun (WGS) entry which is preliminary data.</text>
</comment>
<protein>
    <recommendedName>
        <fullName evidence="2">glucuronosyltransferase</fullName>
        <ecNumber evidence="2">2.4.1.17</ecNumber>
    </recommendedName>
</protein>
<dbReference type="Proteomes" id="UP000783686">
    <property type="component" value="Unassembled WGS sequence"/>
</dbReference>
<dbReference type="EMBL" id="CAJFDH010000004">
    <property type="protein sequence ID" value="CAD5220890.1"/>
    <property type="molecule type" value="Genomic_DNA"/>
</dbReference>
<evidence type="ECO:0000313" key="10">
    <source>
        <dbReference type="EMBL" id="CAD5220890.1"/>
    </source>
</evidence>
<evidence type="ECO:0000313" key="11">
    <source>
        <dbReference type="Proteomes" id="UP000614601"/>
    </source>
</evidence>
<dbReference type="GO" id="GO:0015020">
    <property type="term" value="F:glucuronosyltransferase activity"/>
    <property type="evidence" value="ECO:0007669"/>
    <property type="project" value="UniProtKB-EC"/>
</dbReference>
<feature type="chain" id="PRO_5035595194" description="glucuronosyltransferase" evidence="9">
    <location>
        <begin position="17"/>
        <end position="544"/>
    </location>
</feature>
<evidence type="ECO:0000256" key="7">
    <source>
        <dbReference type="SAM" id="MobiDB-lite"/>
    </source>
</evidence>
<name>A0A811KYH3_9BILA</name>
<dbReference type="EC" id="2.4.1.17" evidence="2"/>
<feature type="transmembrane region" description="Helical" evidence="8">
    <location>
        <begin position="466"/>
        <end position="495"/>
    </location>
</feature>
<evidence type="ECO:0000256" key="6">
    <source>
        <dbReference type="RuleBase" id="RU003718"/>
    </source>
</evidence>
<keyword evidence="4 6" id="KW-0808">Transferase</keyword>
<dbReference type="PANTHER" id="PTHR48043">
    <property type="entry name" value="EG:EG0003.4 PROTEIN-RELATED"/>
    <property type="match status" value="1"/>
</dbReference>
<dbReference type="PANTHER" id="PTHR48043:SF154">
    <property type="entry name" value="GLUCURONOSYLTRANSFERASE"/>
    <property type="match status" value="1"/>
</dbReference>
<dbReference type="InterPro" id="IPR002213">
    <property type="entry name" value="UDP_glucos_trans"/>
</dbReference>
<evidence type="ECO:0000256" key="8">
    <source>
        <dbReference type="SAM" id="Phobius"/>
    </source>
</evidence>
<evidence type="ECO:0000256" key="2">
    <source>
        <dbReference type="ARBA" id="ARBA00012544"/>
    </source>
</evidence>
<dbReference type="InterPro" id="IPR035595">
    <property type="entry name" value="UDP_glycos_trans_CS"/>
</dbReference>
<evidence type="ECO:0000256" key="9">
    <source>
        <dbReference type="SAM" id="SignalP"/>
    </source>
</evidence>
<accession>A0A811KYH3</accession>
<keyword evidence="3 6" id="KW-0328">Glycosyltransferase</keyword>
<proteinExistence type="inferred from homology"/>
<keyword evidence="8" id="KW-0812">Transmembrane</keyword>
<evidence type="ECO:0000256" key="5">
    <source>
        <dbReference type="ARBA" id="ARBA00047475"/>
    </source>
</evidence>
<dbReference type="Proteomes" id="UP000614601">
    <property type="component" value="Unassembled WGS sequence"/>
</dbReference>
<comment type="catalytic activity">
    <reaction evidence="5">
        <text>glucuronate acceptor + UDP-alpha-D-glucuronate = acceptor beta-D-glucuronoside + UDP + H(+)</text>
        <dbReference type="Rhea" id="RHEA:21032"/>
        <dbReference type="ChEBI" id="CHEBI:15378"/>
        <dbReference type="ChEBI" id="CHEBI:58052"/>
        <dbReference type="ChEBI" id="CHEBI:58223"/>
        <dbReference type="ChEBI" id="CHEBI:132367"/>
        <dbReference type="ChEBI" id="CHEBI:132368"/>
        <dbReference type="EC" id="2.4.1.17"/>
    </reaction>
</comment>